<evidence type="ECO:0000313" key="1">
    <source>
        <dbReference type="EMBL" id="JAE33041.1"/>
    </source>
</evidence>
<protein>
    <submittedName>
        <fullName evidence="1">Uncharacterized protein</fullName>
    </submittedName>
</protein>
<reference evidence="1" key="2">
    <citation type="journal article" date="2015" name="Data Brief">
        <title>Shoot transcriptome of the giant reed, Arundo donax.</title>
        <authorList>
            <person name="Barrero R.A."/>
            <person name="Guerrero F.D."/>
            <person name="Moolhuijzen P."/>
            <person name="Goolsby J.A."/>
            <person name="Tidwell J."/>
            <person name="Bellgard S.E."/>
            <person name="Bellgard M.I."/>
        </authorList>
    </citation>
    <scope>NUCLEOTIDE SEQUENCE</scope>
    <source>
        <tissue evidence="1">Shoot tissue taken approximately 20 cm above the soil surface</tissue>
    </source>
</reference>
<accession>A0A0A9HDX8</accession>
<name>A0A0A9HDX8_ARUDO</name>
<dbReference type="EMBL" id="GBRH01164855">
    <property type="protein sequence ID" value="JAE33041.1"/>
    <property type="molecule type" value="Transcribed_RNA"/>
</dbReference>
<proteinExistence type="predicted"/>
<sequence length="42" mass="4690">MSALTIRWYPILAAVCSDVFPFFRTILKQLSSVSIIALTTSK</sequence>
<organism evidence="1">
    <name type="scientific">Arundo donax</name>
    <name type="common">Giant reed</name>
    <name type="synonym">Donax arundinaceus</name>
    <dbReference type="NCBI Taxonomy" id="35708"/>
    <lineage>
        <taxon>Eukaryota</taxon>
        <taxon>Viridiplantae</taxon>
        <taxon>Streptophyta</taxon>
        <taxon>Embryophyta</taxon>
        <taxon>Tracheophyta</taxon>
        <taxon>Spermatophyta</taxon>
        <taxon>Magnoliopsida</taxon>
        <taxon>Liliopsida</taxon>
        <taxon>Poales</taxon>
        <taxon>Poaceae</taxon>
        <taxon>PACMAD clade</taxon>
        <taxon>Arundinoideae</taxon>
        <taxon>Arundineae</taxon>
        <taxon>Arundo</taxon>
    </lineage>
</organism>
<reference evidence="1" key="1">
    <citation type="submission" date="2014-09" db="EMBL/GenBank/DDBJ databases">
        <authorList>
            <person name="Magalhaes I.L.F."/>
            <person name="Oliveira U."/>
            <person name="Santos F.R."/>
            <person name="Vidigal T.H.D.A."/>
            <person name="Brescovit A.D."/>
            <person name="Santos A.J."/>
        </authorList>
    </citation>
    <scope>NUCLEOTIDE SEQUENCE</scope>
    <source>
        <tissue evidence="1">Shoot tissue taken approximately 20 cm above the soil surface</tissue>
    </source>
</reference>
<dbReference type="AlphaFoldDB" id="A0A0A9HDX8"/>